<accession>A0ABT5HIT2</accession>
<dbReference type="InterPro" id="IPR013738">
    <property type="entry name" value="Beta_galactosidase_Trimer"/>
</dbReference>
<comment type="caution">
    <text evidence="3">The sequence shown here is derived from an EMBL/GenBank/DDBJ whole genome shotgun (WGS) entry which is preliminary data.</text>
</comment>
<dbReference type="Pfam" id="PF08533">
    <property type="entry name" value="Glyco_hydro_42C"/>
    <property type="match status" value="1"/>
</dbReference>
<evidence type="ECO:0000259" key="2">
    <source>
        <dbReference type="Pfam" id="PF08533"/>
    </source>
</evidence>
<dbReference type="EMBL" id="JAQQKV010000001">
    <property type="protein sequence ID" value="MDC7676156.1"/>
    <property type="molecule type" value="Genomic_DNA"/>
</dbReference>
<dbReference type="CDD" id="cd03143">
    <property type="entry name" value="A4_beta-galactosidase_middle_domain"/>
    <property type="match status" value="1"/>
</dbReference>
<dbReference type="RefSeq" id="WP_272744458.1">
    <property type="nucleotide sequence ID" value="NZ_JAQQKV010000001.1"/>
</dbReference>
<evidence type="ECO:0000313" key="4">
    <source>
        <dbReference type="Proteomes" id="UP001218579"/>
    </source>
</evidence>
<dbReference type="InterPro" id="IPR029062">
    <property type="entry name" value="Class_I_gatase-like"/>
</dbReference>
<feature type="domain" description="Beta-galactosidase C-terminal" evidence="2">
    <location>
        <begin position="219"/>
        <end position="272"/>
    </location>
</feature>
<evidence type="ECO:0000259" key="1">
    <source>
        <dbReference type="Pfam" id="PF08532"/>
    </source>
</evidence>
<dbReference type="InterPro" id="IPR013739">
    <property type="entry name" value="Beta_galactosidase_C"/>
</dbReference>
<dbReference type="Pfam" id="PF08532">
    <property type="entry name" value="Glyco_hydro_42M"/>
    <property type="match status" value="1"/>
</dbReference>
<protein>
    <submittedName>
        <fullName evidence="3">Beta-galactosidase trimerization domain-containing protein</fullName>
    </submittedName>
</protein>
<keyword evidence="4" id="KW-1185">Reference proteome</keyword>
<name>A0ABT5HIT2_9CAUL</name>
<proteinExistence type="predicted"/>
<dbReference type="SUPFAM" id="SSF52317">
    <property type="entry name" value="Class I glutamine amidotransferase-like"/>
    <property type="match status" value="1"/>
</dbReference>
<sequence length="273" mass="30543">MPFDKWSKPLPPSFHTDGYRRIYERLHAALYDAKVETDIVYADAPDFLKYKLLIVPALYISNDALLHKISDYVRNGGHVIMTFKSGEANENFAVRWQTSPGPLRAAAGFKYQENSTLLKPLKLKGDPWKVGETKNEVDTIAEFLQLETAHALAYYDHPFFGKYPAITRNIYGKGTLLYQGTEINDDLQIAIVKDELKKIGLYGSDQDLPKSVSVKHATSKAGKKLHFYYNYSTAPISVTYSYNTATELLGGGAVVGGQAIELKPWGVAILEEK</sequence>
<dbReference type="Proteomes" id="UP001218579">
    <property type="component" value="Unassembled WGS sequence"/>
</dbReference>
<dbReference type="PANTHER" id="PTHR36447">
    <property type="entry name" value="BETA-GALACTOSIDASE GANA"/>
    <property type="match status" value="1"/>
</dbReference>
<dbReference type="Gene3D" id="3.40.50.880">
    <property type="match status" value="1"/>
</dbReference>
<dbReference type="Gene3D" id="2.60.40.1180">
    <property type="entry name" value="Golgi alpha-mannosidase II"/>
    <property type="match status" value="1"/>
</dbReference>
<gene>
    <name evidence="3" type="ORF">PQU98_08445</name>
</gene>
<dbReference type="InterPro" id="IPR003476">
    <property type="entry name" value="Glyco_hydro_42"/>
</dbReference>
<reference evidence="3 4" key="1">
    <citation type="submission" date="2023-01" db="EMBL/GenBank/DDBJ databases">
        <title>Novel species of the genus Asticcacaulis isolated from rivers.</title>
        <authorList>
            <person name="Lu H."/>
        </authorList>
    </citation>
    <scope>NUCLEOTIDE SEQUENCE [LARGE SCALE GENOMIC DNA]</scope>
    <source>
        <strain evidence="3 4">LKC15W</strain>
    </source>
</reference>
<organism evidence="3 4">
    <name type="scientific">Asticcacaulis machinosus</name>
    <dbReference type="NCBI Taxonomy" id="2984211"/>
    <lineage>
        <taxon>Bacteria</taxon>
        <taxon>Pseudomonadati</taxon>
        <taxon>Pseudomonadota</taxon>
        <taxon>Alphaproteobacteria</taxon>
        <taxon>Caulobacterales</taxon>
        <taxon>Caulobacteraceae</taxon>
        <taxon>Asticcacaulis</taxon>
    </lineage>
</organism>
<evidence type="ECO:0000313" key="3">
    <source>
        <dbReference type="EMBL" id="MDC7676156.1"/>
    </source>
</evidence>
<dbReference type="InterPro" id="IPR013780">
    <property type="entry name" value="Glyco_hydro_b"/>
</dbReference>
<dbReference type="PANTHER" id="PTHR36447:SF1">
    <property type="entry name" value="BETA-GALACTOSIDASE GANA"/>
    <property type="match status" value="1"/>
</dbReference>
<feature type="domain" description="Beta-galactosidase trimerisation" evidence="1">
    <location>
        <begin position="19"/>
        <end position="200"/>
    </location>
</feature>